<dbReference type="Gene3D" id="3.40.850.10">
    <property type="entry name" value="Kinesin motor domain"/>
    <property type="match status" value="1"/>
</dbReference>
<dbReference type="Gene3D" id="1.20.5.190">
    <property type="match status" value="1"/>
</dbReference>
<dbReference type="SMART" id="SM00242">
    <property type="entry name" value="MYSc"/>
    <property type="match status" value="1"/>
</dbReference>
<feature type="compositionally biased region" description="Polar residues" evidence="23">
    <location>
        <begin position="1336"/>
        <end position="1364"/>
    </location>
</feature>
<comment type="catalytic activity">
    <reaction evidence="19">
        <text>L-threonyl-[protein] + ATP = O-phospho-L-threonyl-[protein] + ADP + H(+)</text>
        <dbReference type="Rhea" id="RHEA:46608"/>
        <dbReference type="Rhea" id="RHEA-COMP:11060"/>
        <dbReference type="Rhea" id="RHEA-COMP:11605"/>
        <dbReference type="ChEBI" id="CHEBI:15378"/>
        <dbReference type="ChEBI" id="CHEBI:30013"/>
        <dbReference type="ChEBI" id="CHEBI:30616"/>
        <dbReference type="ChEBI" id="CHEBI:61977"/>
        <dbReference type="ChEBI" id="CHEBI:456216"/>
        <dbReference type="EC" id="2.7.11.1"/>
    </reaction>
</comment>
<keyword evidence="15 21" id="KW-0009">Actin-binding</keyword>
<keyword evidence="11" id="KW-0418">Kinase</keyword>
<keyword evidence="16" id="KW-0206">Cytoskeleton</keyword>
<feature type="domain" description="Myosin motor" evidence="25">
    <location>
        <begin position="338"/>
        <end position="1051"/>
    </location>
</feature>
<feature type="binding site" evidence="22">
    <location>
        <position position="50"/>
    </location>
    <ligand>
        <name>ATP</name>
        <dbReference type="ChEBI" id="CHEBI:30616"/>
    </ligand>
</feature>
<dbReference type="OrthoDB" id="6108017at2759"/>
<evidence type="ECO:0000256" key="4">
    <source>
        <dbReference type="ARBA" id="ARBA00012513"/>
    </source>
</evidence>
<dbReference type="GO" id="GO:0007601">
    <property type="term" value="P:visual perception"/>
    <property type="evidence" value="ECO:0007669"/>
    <property type="project" value="UniProtKB-KW"/>
</dbReference>
<dbReference type="SUPFAM" id="SSF56112">
    <property type="entry name" value="Protein kinase-like (PK-like)"/>
    <property type="match status" value="1"/>
</dbReference>
<dbReference type="PROSITE" id="PS00107">
    <property type="entry name" value="PROTEIN_KINASE_ATP"/>
    <property type="match status" value="1"/>
</dbReference>
<dbReference type="PROSITE" id="PS50096">
    <property type="entry name" value="IQ"/>
    <property type="match status" value="2"/>
</dbReference>
<accession>A0A1W4X848</accession>
<dbReference type="GO" id="GO:0042995">
    <property type="term" value="C:cell projection"/>
    <property type="evidence" value="ECO:0007669"/>
    <property type="project" value="UniProtKB-SubCell"/>
</dbReference>
<keyword evidence="9" id="KW-0677">Repeat</keyword>
<keyword evidence="10 21" id="KW-0547">Nucleotide-binding</keyword>
<comment type="subcellular location">
    <subcellularLocation>
        <location evidence="2">Cell projection</location>
    </subcellularLocation>
    <subcellularLocation>
        <location evidence="1">Cytoplasm</location>
        <location evidence="1">Cytoskeleton</location>
    </subcellularLocation>
</comment>
<evidence type="ECO:0000256" key="9">
    <source>
        <dbReference type="ARBA" id="ARBA00022737"/>
    </source>
</evidence>
<feature type="region of interest" description="Disordered" evidence="23">
    <location>
        <begin position="1304"/>
        <end position="1424"/>
    </location>
</feature>
<dbReference type="PRINTS" id="PR00193">
    <property type="entry name" value="MYOSINHEAVY"/>
</dbReference>
<dbReference type="PANTHER" id="PTHR46256">
    <property type="entry name" value="AGAP011099-PA"/>
    <property type="match status" value="1"/>
</dbReference>
<evidence type="ECO:0000256" key="13">
    <source>
        <dbReference type="ARBA" id="ARBA00023123"/>
    </source>
</evidence>
<evidence type="ECO:0000256" key="7">
    <source>
        <dbReference type="ARBA" id="ARBA00022606"/>
    </source>
</evidence>
<dbReference type="InterPro" id="IPR000048">
    <property type="entry name" value="IQ_motif_EF-hand-BS"/>
</dbReference>
<dbReference type="Proteomes" id="UP000192223">
    <property type="component" value="Unplaced"/>
</dbReference>
<evidence type="ECO:0000256" key="11">
    <source>
        <dbReference type="ARBA" id="ARBA00022777"/>
    </source>
</evidence>
<dbReference type="Gene3D" id="1.10.10.820">
    <property type="match status" value="1"/>
</dbReference>
<dbReference type="InterPro" id="IPR017441">
    <property type="entry name" value="Protein_kinase_ATP_BS"/>
</dbReference>
<dbReference type="GO" id="GO:0004674">
    <property type="term" value="F:protein serine/threonine kinase activity"/>
    <property type="evidence" value="ECO:0007669"/>
    <property type="project" value="UniProtKB-KW"/>
</dbReference>
<dbReference type="STRING" id="224129.A0A1W4X848"/>
<dbReference type="FunCoup" id="A0A1W4X848">
    <property type="interactions" value="30"/>
</dbReference>
<feature type="region of interest" description="Disordered" evidence="23">
    <location>
        <begin position="882"/>
        <end position="909"/>
    </location>
</feature>
<evidence type="ECO:0000256" key="5">
    <source>
        <dbReference type="ARBA" id="ARBA00022490"/>
    </source>
</evidence>
<dbReference type="PROSITE" id="PS50011">
    <property type="entry name" value="PROTEIN_KINASE_DOM"/>
    <property type="match status" value="1"/>
</dbReference>
<dbReference type="GO" id="GO:0005524">
    <property type="term" value="F:ATP binding"/>
    <property type="evidence" value="ECO:0007669"/>
    <property type="project" value="UniProtKB-UniRule"/>
</dbReference>
<dbReference type="InterPro" id="IPR052409">
    <property type="entry name" value="Myosin-III_kinase_activity"/>
</dbReference>
<evidence type="ECO:0000256" key="2">
    <source>
        <dbReference type="ARBA" id="ARBA00004316"/>
    </source>
</evidence>
<dbReference type="SMART" id="SM00220">
    <property type="entry name" value="S_TKc"/>
    <property type="match status" value="1"/>
</dbReference>
<dbReference type="PANTHER" id="PTHR46256:SF2">
    <property type="entry name" value="NEITHER INACTIVATION NOR AFTERPOTENTIAL PROTEIN C"/>
    <property type="match status" value="1"/>
</dbReference>
<dbReference type="GO" id="GO:0005737">
    <property type="term" value="C:cytoplasm"/>
    <property type="evidence" value="ECO:0007669"/>
    <property type="project" value="UniProtKB-ARBA"/>
</dbReference>
<evidence type="ECO:0000256" key="15">
    <source>
        <dbReference type="ARBA" id="ARBA00023203"/>
    </source>
</evidence>
<dbReference type="SUPFAM" id="SSF52540">
    <property type="entry name" value="P-loop containing nucleoside triphosphate hydrolases"/>
    <property type="match status" value="1"/>
</dbReference>
<evidence type="ECO:0000256" key="19">
    <source>
        <dbReference type="ARBA" id="ARBA00047899"/>
    </source>
</evidence>
<evidence type="ECO:0000256" key="18">
    <source>
        <dbReference type="ARBA" id="ARBA00023305"/>
    </source>
</evidence>
<dbReference type="InParanoid" id="A0A1W4X848"/>
<dbReference type="InterPro" id="IPR027417">
    <property type="entry name" value="P-loop_NTPase"/>
</dbReference>
<keyword evidence="6" id="KW-0723">Serine/threonine-protein kinase</keyword>
<comment type="similarity">
    <text evidence="3">In the C-terminal section; belongs to the TRAFAC class myosin-kinesin ATPase superfamily. Myosin family.</text>
</comment>
<evidence type="ECO:0000256" key="10">
    <source>
        <dbReference type="ARBA" id="ARBA00022741"/>
    </source>
</evidence>
<dbReference type="GO" id="GO:0003779">
    <property type="term" value="F:actin binding"/>
    <property type="evidence" value="ECO:0007669"/>
    <property type="project" value="UniProtKB-KW"/>
</dbReference>
<dbReference type="Gene3D" id="1.10.510.10">
    <property type="entry name" value="Transferase(Phosphotransferase) domain 1"/>
    <property type="match status" value="1"/>
</dbReference>
<keyword evidence="7" id="KW-0716">Sensory transduction</keyword>
<dbReference type="Pfam" id="PF00069">
    <property type="entry name" value="Pkinase"/>
    <property type="match status" value="1"/>
</dbReference>
<keyword evidence="14 21" id="KW-0505">Motor protein</keyword>
<evidence type="ECO:0000256" key="12">
    <source>
        <dbReference type="ARBA" id="ARBA00022840"/>
    </source>
</evidence>
<evidence type="ECO:0000256" key="20">
    <source>
        <dbReference type="ARBA" id="ARBA00048679"/>
    </source>
</evidence>
<dbReference type="PROSITE" id="PS51456">
    <property type="entry name" value="MYOSIN_MOTOR"/>
    <property type="match status" value="1"/>
</dbReference>
<reference evidence="27" key="1">
    <citation type="submission" date="2025-08" db="UniProtKB">
        <authorList>
            <consortium name="RefSeq"/>
        </authorList>
    </citation>
    <scope>IDENTIFICATION</scope>
    <source>
        <tissue evidence="27">Entire body</tissue>
    </source>
</reference>
<dbReference type="GeneID" id="108739215"/>
<feature type="compositionally biased region" description="Polar residues" evidence="23">
    <location>
        <begin position="1311"/>
        <end position="1324"/>
    </location>
</feature>
<evidence type="ECO:0000256" key="1">
    <source>
        <dbReference type="ARBA" id="ARBA00004245"/>
    </source>
</evidence>
<evidence type="ECO:0000256" key="3">
    <source>
        <dbReference type="ARBA" id="ARBA00006998"/>
    </source>
</evidence>
<feature type="compositionally biased region" description="Low complexity" evidence="23">
    <location>
        <begin position="1375"/>
        <end position="1392"/>
    </location>
</feature>
<evidence type="ECO:0000256" key="21">
    <source>
        <dbReference type="PROSITE-ProRule" id="PRU00782"/>
    </source>
</evidence>
<evidence type="ECO:0000256" key="17">
    <source>
        <dbReference type="ARBA" id="ARBA00023273"/>
    </source>
</evidence>
<dbReference type="Pfam" id="PF00063">
    <property type="entry name" value="Myosin_head"/>
    <property type="match status" value="1"/>
</dbReference>
<dbReference type="RefSeq" id="XP_018328515.1">
    <property type="nucleotide sequence ID" value="XM_018473013.1"/>
</dbReference>
<feature type="binding site" evidence="21">
    <location>
        <begin position="431"/>
        <end position="438"/>
    </location>
    <ligand>
        <name>ATP</name>
        <dbReference type="ChEBI" id="CHEBI:30616"/>
    </ligand>
</feature>
<organism evidence="26 27">
    <name type="scientific">Agrilus planipennis</name>
    <name type="common">Emerald ash borer</name>
    <name type="synonym">Agrilus marcopoli</name>
    <dbReference type="NCBI Taxonomy" id="224129"/>
    <lineage>
        <taxon>Eukaryota</taxon>
        <taxon>Metazoa</taxon>
        <taxon>Ecdysozoa</taxon>
        <taxon>Arthropoda</taxon>
        <taxon>Hexapoda</taxon>
        <taxon>Insecta</taxon>
        <taxon>Pterygota</taxon>
        <taxon>Neoptera</taxon>
        <taxon>Endopterygota</taxon>
        <taxon>Coleoptera</taxon>
        <taxon>Polyphaga</taxon>
        <taxon>Elateriformia</taxon>
        <taxon>Buprestoidea</taxon>
        <taxon>Buprestidae</taxon>
        <taxon>Agrilinae</taxon>
        <taxon>Agrilus</taxon>
    </lineage>
</organism>
<evidence type="ECO:0000259" key="24">
    <source>
        <dbReference type="PROSITE" id="PS50011"/>
    </source>
</evidence>
<dbReference type="GO" id="GO:0016459">
    <property type="term" value="C:myosin complex"/>
    <property type="evidence" value="ECO:0007669"/>
    <property type="project" value="UniProtKB-KW"/>
</dbReference>
<dbReference type="Pfam" id="PF00612">
    <property type="entry name" value="IQ"/>
    <property type="match status" value="2"/>
</dbReference>
<dbReference type="GO" id="GO:0000146">
    <property type="term" value="F:microfilament motor activity"/>
    <property type="evidence" value="ECO:0007669"/>
    <property type="project" value="TreeGrafter"/>
</dbReference>
<dbReference type="InterPro" id="IPR001609">
    <property type="entry name" value="Myosin_head_motor_dom-like"/>
</dbReference>
<evidence type="ECO:0000256" key="23">
    <source>
        <dbReference type="SAM" id="MobiDB-lite"/>
    </source>
</evidence>
<evidence type="ECO:0000256" key="22">
    <source>
        <dbReference type="PROSITE-ProRule" id="PRU10141"/>
    </source>
</evidence>
<evidence type="ECO:0000256" key="14">
    <source>
        <dbReference type="ARBA" id="ARBA00023175"/>
    </source>
</evidence>
<evidence type="ECO:0000256" key="8">
    <source>
        <dbReference type="ARBA" id="ARBA00022679"/>
    </source>
</evidence>
<evidence type="ECO:0000256" key="16">
    <source>
        <dbReference type="ARBA" id="ARBA00023212"/>
    </source>
</evidence>
<dbReference type="InterPro" id="IPR008271">
    <property type="entry name" value="Ser/Thr_kinase_AS"/>
</dbReference>
<dbReference type="Gene3D" id="1.20.58.530">
    <property type="match status" value="1"/>
</dbReference>
<sequence>MGKSNRAFDYDDLPEVDDRYNLGECIGTGVFGKVYIAKDTEAGGKKVAVKIQRYNRDTAHYVQEEYRILRDFSHHPNLPDFYGIFRRNDGNEDEVWFSMELCELGPVIDLVNGMISKNRRVSEEHIAFIIKEVAKALVFLHENHIMHRDIKGSNILLTKEGEIKLVDYGLSRMLSSTLGKTDSLLGSPCWMAPEVVASTETDEDSGYGNRADVWALGITAIELADGKAPFQDMHPTRAMFQIVRNPPPTLYRPANWSEEFNDFINECLVKNPEHRPFIIEVMEHPFLETVPENSYHINQELKALMEQMGSTGKEKRQAECTVHSNFLKKSRNQPLERMHVEDLAALDIITEDAIIQELYARMKAGQFHSFIGDILLIVNPNERMDIYGEEYHRRHMLKSRSDNAPHIYSVADSAYQDALHHEMTQHILLTGESGSGKTTNFLHLVDHLLFLGYTINVSSDRIKDGIKLIHALIHATTPMNDYSTRGVMRTEITFGKSGKTSGAMFQVQQIEKWRVSGVDMDQSNFHIFYYFYDGLADADQLSKYMLNENRSYRYMRIPDSSRGNRPRDNPEDNVRKFKKIKETMKKFEFSDKQIEAIFTVLAAILNLGDVRFLDTDKGVAEIENPHVASKVAQLLEVDEKKFIWSLTNYCFINKGTAVRKRHTSDEARDARDVLANTLYLRLVDYIICNINHKLSVGRAIFGDKYSVKILDLYGFECFTRNHIPQLLINCLNEQLHYHFLQRIFAWEAIELTEEEVPIKPIHYYDNKSALDMLLSKCGGILHLIDEASRQAQGGEYITGEIRQRDNKFARVSEGTEFLISHYTGTVSYDAKEMPDRNLDFLPPEVIETLRLSKNPIFKQLFRNKLTKTGNLVLSFEDAVPDAKRPKASSSSDEETSTQQNSQNADGNYSQIRKMRTATSTFRALCLELLKELSVGGGAGGVHFVLCVRSDLQETPKGFHKEIVKQQLRALNVLETAKARQRGFPHRIPFPEFIRRYKFLAFDFDENVEVTKDNCRLLLVRLKMEGWLIGKSKVFLKYYNEEYLSRLYETQVKKVIKVQSMIRSYLAKRRIAKKGQKSLSNQNTKEMSEDEAAVVLQKAYRGMASRKAYGPLVSKQSSKVDKETSNFIQYYCKKWRAKTIFQVLLQYRAARFQDLFNLSQQIHLFNQSVVNDIQKINYEVDFDCIDSRAQVSGWLGRRKPSVLKMPFRLEDIPFFDTVYLCDPSQRPTGPRELDEPWDAPLRRKNNVSSQIINSSHGYSLSGAGYDENQRIRKPSVDKIIFIPYNRNPEEPIRRLSNFQLDNDHPIHYGEYQGNNYLNQNPNRSQYSHDDHQRHSYNHTPVNKSYSRNSGYQGYNNQSNENSCNSPKKMRNNYASTSNDYNNRNTTNNMNANTKPANHDFEYIKPPTKSYNQSPPKPVQNFTDSNPIDELQTKFKRTASADEDDPPFNFKAMLRKTNYNRDSIKNREGNSRRYSFKNRDSRNFASVDETNSYCSRNESLRKHRSADEMDAISTELAPGIVVKGYVADL</sequence>
<gene>
    <name evidence="27" type="primary">LOC108739215</name>
</gene>
<keyword evidence="17" id="KW-0966">Cell projection</keyword>
<evidence type="ECO:0000313" key="26">
    <source>
        <dbReference type="Proteomes" id="UP000192223"/>
    </source>
</evidence>
<comment type="caution">
    <text evidence="21">Lacks conserved residue(s) required for the propagation of feature annotation.</text>
</comment>
<evidence type="ECO:0000259" key="25">
    <source>
        <dbReference type="PROSITE" id="PS51456"/>
    </source>
</evidence>
<dbReference type="SMART" id="SM00015">
    <property type="entry name" value="IQ"/>
    <property type="match status" value="2"/>
</dbReference>
<keyword evidence="18" id="KW-0844">Vision</keyword>
<keyword evidence="5" id="KW-0963">Cytoplasm</keyword>
<keyword evidence="26" id="KW-1185">Reference proteome</keyword>
<keyword evidence="8" id="KW-0808">Transferase</keyword>
<comment type="similarity">
    <text evidence="21">Belongs to the TRAFAC class myosin-kinesin ATPase superfamily. Myosin family.</text>
</comment>
<dbReference type="Gene3D" id="1.20.120.720">
    <property type="entry name" value="Myosin VI head, motor domain, U50 subdomain"/>
    <property type="match status" value="1"/>
</dbReference>
<name>A0A1W4X848_AGRPL</name>
<dbReference type="EC" id="2.7.11.1" evidence="4"/>
<dbReference type="CTD" id="34012"/>
<proteinExistence type="inferred from homology"/>
<dbReference type="GO" id="GO:0030832">
    <property type="term" value="P:regulation of actin filament length"/>
    <property type="evidence" value="ECO:0007669"/>
    <property type="project" value="TreeGrafter"/>
</dbReference>
<protein>
    <recommendedName>
        <fullName evidence="4">non-specific serine/threonine protein kinase</fullName>
        <ecNumber evidence="4">2.7.11.1</ecNumber>
    </recommendedName>
</protein>
<dbReference type="KEGG" id="apln:108739215"/>
<feature type="compositionally biased region" description="Polar residues" evidence="23">
    <location>
        <begin position="1407"/>
        <end position="1424"/>
    </location>
</feature>
<dbReference type="PROSITE" id="PS00108">
    <property type="entry name" value="PROTEIN_KINASE_ST"/>
    <property type="match status" value="1"/>
</dbReference>
<evidence type="ECO:0000256" key="6">
    <source>
        <dbReference type="ARBA" id="ARBA00022527"/>
    </source>
</evidence>
<keyword evidence="12 21" id="KW-0067">ATP-binding</keyword>
<dbReference type="Gene3D" id="6.20.240.20">
    <property type="match status" value="1"/>
</dbReference>
<evidence type="ECO:0000313" key="27">
    <source>
        <dbReference type="RefSeq" id="XP_018328515.1"/>
    </source>
</evidence>
<dbReference type="InterPro" id="IPR000719">
    <property type="entry name" value="Prot_kinase_dom"/>
</dbReference>
<dbReference type="InterPro" id="IPR011009">
    <property type="entry name" value="Kinase-like_dom_sf"/>
</dbReference>
<keyword evidence="13 21" id="KW-0518">Myosin</keyword>
<dbReference type="InterPro" id="IPR036961">
    <property type="entry name" value="Kinesin_motor_dom_sf"/>
</dbReference>
<comment type="catalytic activity">
    <reaction evidence="20">
        <text>L-seryl-[protein] + ATP = O-phospho-L-seryl-[protein] + ADP + H(+)</text>
        <dbReference type="Rhea" id="RHEA:17989"/>
        <dbReference type="Rhea" id="RHEA-COMP:9863"/>
        <dbReference type="Rhea" id="RHEA-COMP:11604"/>
        <dbReference type="ChEBI" id="CHEBI:15378"/>
        <dbReference type="ChEBI" id="CHEBI:29999"/>
        <dbReference type="ChEBI" id="CHEBI:30616"/>
        <dbReference type="ChEBI" id="CHEBI:83421"/>
        <dbReference type="ChEBI" id="CHEBI:456216"/>
        <dbReference type="EC" id="2.7.11.1"/>
    </reaction>
</comment>
<feature type="domain" description="Protein kinase" evidence="24">
    <location>
        <begin position="20"/>
        <end position="287"/>
    </location>
</feature>